<sequence>MSVDTVARPVRDAHRSALRATSTAPYWLDRPEHPEALPRLTADTTADLVVVGGGYTGLWTALLAKQRDPGRDVLVLEAGTCGHAASGRNGGFCSPSLTHGLANGAARWPDEIATLQRLGSANLDAFERDLDTHGVDCGFARTGKVSVAATPWQADALREAAALGERHGDKATLLDRDELRDWVDSPLWSAGLWQPDYVLLDPARLVWGLRAACLAAGVRIAERTEVTALDAKGPDRVRLATAYAEVTARQVALATNIFPPLLKRLKLSMVPVYDYALTTEPLTDDQLAAVGWTGDHGITDAGNQFHYLRKTDDNRILWGGYDAIYPFGGRVDEALTQRPATFDVLAEQFAETFPALAGVSFSHAWGGVIDSTTRFCMFAGTAAAGRVGYALGFTGLGVGATRFGAEVVLDLLDGRETERTRLEMIRRKPLPFPPEPARYLGIQATRWSMAREDLHGRRNLWLRTLDRLGLGFDS</sequence>
<dbReference type="Gene3D" id="3.50.50.60">
    <property type="entry name" value="FAD/NAD(P)-binding domain"/>
    <property type="match status" value="1"/>
</dbReference>
<gene>
    <name evidence="2" type="ORF">LZ495_40990</name>
</gene>
<evidence type="ECO:0000259" key="1">
    <source>
        <dbReference type="Pfam" id="PF01266"/>
    </source>
</evidence>
<organism evidence="2 3">
    <name type="scientific">Yinghuangia soli</name>
    <dbReference type="NCBI Taxonomy" id="2908204"/>
    <lineage>
        <taxon>Bacteria</taxon>
        <taxon>Bacillati</taxon>
        <taxon>Actinomycetota</taxon>
        <taxon>Actinomycetes</taxon>
        <taxon>Kitasatosporales</taxon>
        <taxon>Streptomycetaceae</taxon>
        <taxon>Yinghuangia</taxon>
    </lineage>
</organism>
<proteinExistence type="predicted"/>
<protein>
    <submittedName>
        <fullName evidence="2">FAD-binding oxidoreductase</fullName>
    </submittedName>
</protein>
<dbReference type="AlphaFoldDB" id="A0AA41U531"/>
<dbReference type="RefSeq" id="WP_235058334.1">
    <property type="nucleotide sequence ID" value="NZ_JAKFHA010000052.1"/>
</dbReference>
<dbReference type="InterPro" id="IPR006076">
    <property type="entry name" value="FAD-dep_OxRdtase"/>
</dbReference>
<dbReference type="Proteomes" id="UP001165378">
    <property type="component" value="Unassembled WGS sequence"/>
</dbReference>
<dbReference type="Pfam" id="PF01266">
    <property type="entry name" value="DAO"/>
    <property type="match status" value="1"/>
</dbReference>
<reference evidence="2" key="1">
    <citation type="submission" date="2022-01" db="EMBL/GenBank/DDBJ databases">
        <title>Genome-Based Taxonomic Classification of the Phylum Actinobacteria.</title>
        <authorList>
            <person name="Gao Y."/>
        </authorList>
    </citation>
    <scope>NUCLEOTIDE SEQUENCE</scope>
    <source>
        <strain evidence="2">KLBMP 8922</strain>
    </source>
</reference>
<dbReference type="EMBL" id="JAKFHA010000052">
    <property type="protein sequence ID" value="MCF2533565.1"/>
    <property type="molecule type" value="Genomic_DNA"/>
</dbReference>
<evidence type="ECO:0000313" key="3">
    <source>
        <dbReference type="Proteomes" id="UP001165378"/>
    </source>
</evidence>
<keyword evidence="3" id="KW-1185">Reference proteome</keyword>
<dbReference type="GO" id="GO:0005737">
    <property type="term" value="C:cytoplasm"/>
    <property type="evidence" value="ECO:0007669"/>
    <property type="project" value="TreeGrafter"/>
</dbReference>
<dbReference type="InterPro" id="IPR036188">
    <property type="entry name" value="FAD/NAD-bd_sf"/>
</dbReference>
<evidence type="ECO:0000313" key="2">
    <source>
        <dbReference type="EMBL" id="MCF2533565.1"/>
    </source>
</evidence>
<dbReference type="PANTHER" id="PTHR13847">
    <property type="entry name" value="SARCOSINE DEHYDROGENASE-RELATED"/>
    <property type="match status" value="1"/>
</dbReference>
<dbReference type="Gene3D" id="3.30.9.10">
    <property type="entry name" value="D-Amino Acid Oxidase, subunit A, domain 2"/>
    <property type="match status" value="1"/>
</dbReference>
<dbReference type="SUPFAM" id="SSF51905">
    <property type="entry name" value="FAD/NAD(P)-binding domain"/>
    <property type="match status" value="1"/>
</dbReference>
<feature type="domain" description="FAD dependent oxidoreductase" evidence="1">
    <location>
        <begin position="47"/>
        <end position="409"/>
    </location>
</feature>
<accession>A0AA41U531</accession>
<comment type="caution">
    <text evidence="2">The sequence shown here is derived from an EMBL/GenBank/DDBJ whole genome shotgun (WGS) entry which is preliminary data.</text>
</comment>
<name>A0AA41U531_9ACTN</name>
<dbReference type="PANTHER" id="PTHR13847:SF281">
    <property type="entry name" value="FAD DEPENDENT OXIDOREDUCTASE DOMAIN-CONTAINING PROTEIN"/>
    <property type="match status" value="1"/>
</dbReference>